<sequence>MGVYEIVQIIVERYRNRNIKTDPKQLQTTDLFSVRVPTEVEQVELVLMSAFRDKFGCALVITCNGCYTKYQQCYATFSSVPSPTDNDNAEYCKAADKGMKCLMDDAKDCPKDKRQPDIYKNFKTAMASIQNSCKQAKCGLDQQKCSKKALEAYNMVPKDGSKLDKKDVPKFCSGMKDGLNCYEKVMKDCPSIAEPLKQNVKQFGQMKELYCKDYDNSASVSVCSMVVMVLAVLGTLL</sequence>
<gene>
    <name evidence="1" type="ORF">LOTGIDRAFT_228269</name>
</gene>
<dbReference type="AlphaFoldDB" id="V4A1E9"/>
<keyword evidence="2" id="KW-1185">Reference proteome</keyword>
<dbReference type="EMBL" id="KB201304">
    <property type="protein sequence ID" value="ESO97648.1"/>
    <property type="molecule type" value="Genomic_DNA"/>
</dbReference>
<reference evidence="1 2" key="1">
    <citation type="journal article" date="2013" name="Nature">
        <title>Insights into bilaterian evolution from three spiralian genomes.</title>
        <authorList>
            <person name="Simakov O."/>
            <person name="Marletaz F."/>
            <person name="Cho S.J."/>
            <person name="Edsinger-Gonzales E."/>
            <person name="Havlak P."/>
            <person name="Hellsten U."/>
            <person name="Kuo D.H."/>
            <person name="Larsson T."/>
            <person name="Lv J."/>
            <person name="Arendt D."/>
            <person name="Savage R."/>
            <person name="Osoegawa K."/>
            <person name="de Jong P."/>
            <person name="Grimwood J."/>
            <person name="Chapman J.A."/>
            <person name="Shapiro H."/>
            <person name="Aerts A."/>
            <person name="Otillar R.P."/>
            <person name="Terry A.Y."/>
            <person name="Boore J.L."/>
            <person name="Grigoriev I.V."/>
            <person name="Lindberg D.R."/>
            <person name="Seaver E.C."/>
            <person name="Weisblat D.A."/>
            <person name="Putnam N.H."/>
            <person name="Rokhsar D.S."/>
        </authorList>
    </citation>
    <scope>NUCLEOTIDE SEQUENCE [LARGE SCALE GENOMIC DNA]</scope>
</reference>
<accession>V4A1E9</accession>
<dbReference type="CTD" id="20247607"/>
<evidence type="ECO:0000313" key="2">
    <source>
        <dbReference type="Proteomes" id="UP000030746"/>
    </source>
</evidence>
<proteinExistence type="predicted"/>
<evidence type="ECO:0000313" key="1">
    <source>
        <dbReference type="EMBL" id="ESO97648.1"/>
    </source>
</evidence>
<dbReference type="HOGENOM" id="CLU_1171780_0_0_1"/>
<dbReference type="GeneID" id="20247607"/>
<dbReference type="KEGG" id="lgi:LOTGIDRAFT_228269"/>
<organism evidence="1 2">
    <name type="scientific">Lottia gigantea</name>
    <name type="common">Giant owl limpet</name>
    <dbReference type="NCBI Taxonomy" id="225164"/>
    <lineage>
        <taxon>Eukaryota</taxon>
        <taxon>Metazoa</taxon>
        <taxon>Spiralia</taxon>
        <taxon>Lophotrochozoa</taxon>
        <taxon>Mollusca</taxon>
        <taxon>Gastropoda</taxon>
        <taxon>Patellogastropoda</taxon>
        <taxon>Lottioidea</taxon>
        <taxon>Lottiidae</taxon>
        <taxon>Lottia</taxon>
    </lineage>
</organism>
<name>V4A1E9_LOTGI</name>
<dbReference type="RefSeq" id="XP_009051505.1">
    <property type="nucleotide sequence ID" value="XM_009053257.1"/>
</dbReference>
<dbReference type="Proteomes" id="UP000030746">
    <property type="component" value="Unassembled WGS sequence"/>
</dbReference>
<protein>
    <submittedName>
        <fullName evidence="1">Uncharacterized protein</fullName>
    </submittedName>
</protein>